<name>A0A182LVP3_9DIPT</name>
<reference evidence="2" key="2">
    <citation type="submission" date="2020-05" db="UniProtKB">
        <authorList>
            <consortium name="EnsemblMetazoa"/>
        </authorList>
    </citation>
    <scope>IDENTIFICATION</scope>
    <source>
        <strain evidence="2">A-37</strain>
    </source>
</reference>
<dbReference type="EMBL" id="AXCM01007567">
    <property type="status" value="NOT_ANNOTATED_CDS"/>
    <property type="molecule type" value="Genomic_DNA"/>
</dbReference>
<protein>
    <submittedName>
        <fullName evidence="2">Uncharacterized protein</fullName>
    </submittedName>
</protein>
<proteinExistence type="predicted"/>
<sequence>MENGDVRDKMCAITLLVLVLLLVRLFMFVTVPVQRSVRATTRYSAVVLDIDPLRFSAPVFRIVRVSRGVAQCLSCCYSVLLGLIAEKETTPGCRRKNRFIYFKDGLKPVVFK</sequence>
<keyword evidence="1" id="KW-0812">Transmembrane</keyword>
<dbReference type="AlphaFoldDB" id="A0A182LVP3"/>
<keyword evidence="1" id="KW-0472">Membrane</keyword>
<evidence type="ECO:0000313" key="3">
    <source>
        <dbReference type="Proteomes" id="UP000075883"/>
    </source>
</evidence>
<accession>A0A182LVP3</accession>
<keyword evidence="1" id="KW-1133">Transmembrane helix</keyword>
<dbReference type="EnsemblMetazoa" id="ACUA003119-RA">
    <property type="protein sequence ID" value="ACUA003119-PA"/>
    <property type="gene ID" value="ACUA003119"/>
</dbReference>
<keyword evidence="3" id="KW-1185">Reference proteome</keyword>
<feature type="transmembrane region" description="Helical" evidence="1">
    <location>
        <begin position="12"/>
        <end position="33"/>
    </location>
</feature>
<dbReference type="VEuPathDB" id="VectorBase:ACUA003119"/>
<organism evidence="2 3">
    <name type="scientific">Anopheles culicifacies</name>
    <dbReference type="NCBI Taxonomy" id="139723"/>
    <lineage>
        <taxon>Eukaryota</taxon>
        <taxon>Metazoa</taxon>
        <taxon>Ecdysozoa</taxon>
        <taxon>Arthropoda</taxon>
        <taxon>Hexapoda</taxon>
        <taxon>Insecta</taxon>
        <taxon>Pterygota</taxon>
        <taxon>Neoptera</taxon>
        <taxon>Endopterygota</taxon>
        <taxon>Diptera</taxon>
        <taxon>Nematocera</taxon>
        <taxon>Culicoidea</taxon>
        <taxon>Culicidae</taxon>
        <taxon>Anophelinae</taxon>
        <taxon>Anopheles</taxon>
        <taxon>culicifacies species complex</taxon>
    </lineage>
</organism>
<evidence type="ECO:0000313" key="2">
    <source>
        <dbReference type="EnsemblMetazoa" id="ACUA003119-PA"/>
    </source>
</evidence>
<evidence type="ECO:0000256" key="1">
    <source>
        <dbReference type="SAM" id="Phobius"/>
    </source>
</evidence>
<dbReference type="Proteomes" id="UP000075883">
    <property type="component" value="Unassembled WGS sequence"/>
</dbReference>
<reference evidence="3" key="1">
    <citation type="submission" date="2013-09" db="EMBL/GenBank/DDBJ databases">
        <title>The Genome Sequence of Anopheles culicifacies species A.</title>
        <authorList>
            <consortium name="The Broad Institute Genomics Platform"/>
            <person name="Neafsey D.E."/>
            <person name="Besansky N."/>
            <person name="Howell P."/>
            <person name="Walton C."/>
            <person name="Young S.K."/>
            <person name="Zeng Q."/>
            <person name="Gargeya S."/>
            <person name="Fitzgerald M."/>
            <person name="Haas B."/>
            <person name="Abouelleil A."/>
            <person name="Allen A.W."/>
            <person name="Alvarado L."/>
            <person name="Arachchi H.M."/>
            <person name="Berlin A.M."/>
            <person name="Chapman S.B."/>
            <person name="Gainer-Dewar J."/>
            <person name="Goldberg J."/>
            <person name="Griggs A."/>
            <person name="Gujja S."/>
            <person name="Hansen M."/>
            <person name="Howarth C."/>
            <person name="Imamovic A."/>
            <person name="Ireland A."/>
            <person name="Larimer J."/>
            <person name="McCowan C."/>
            <person name="Murphy C."/>
            <person name="Pearson M."/>
            <person name="Poon T.W."/>
            <person name="Priest M."/>
            <person name="Roberts A."/>
            <person name="Saif S."/>
            <person name="Shea T."/>
            <person name="Sisk P."/>
            <person name="Sykes S."/>
            <person name="Wortman J."/>
            <person name="Nusbaum C."/>
            <person name="Birren B."/>
        </authorList>
    </citation>
    <scope>NUCLEOTIDE SEQUENCE [LARGE SCALE GENOMIC DNA]</scope>
    <source>
        <strain evidence="3">A-37</strain>
    </source>
</reference>